<evidence type="ECO:0000256" key="6">
    <source>
        <dbReference type="ARBA" id="ARBA00022989"/>
    </source>
</evidence>
<dbReference type="GO" id="GO:0030001">
    <property type="term" value="P:metal ion transport"/>
    <property type="evidence" value="ECO:0007669"/>
    <property type="project" value="UniProtKB-ARBA"/>
</dbReference>
<dbReference type="InParanoid" id="L0HFH1"/>
<reference evidence="11" key="1">
    <citation type="submission" date="2011-12" db="EMBL/GenBank/DDBJ databases">
        <title>Complete sequence of Methanoregula formicicum SMSP.</title>
        <authorList>
            <person name="Lucas S."/>
            <person name="Han J."/>
            <person name="Lapidus A."/>
            <person name="Cheng J.-F."/>
            <person name="Goodwin L."/>
            <person name="Pitluck S."/>
            <person name="Peters L."/>
            <person name="Ovchinnikova G."/>
            <person name="Teshima H."/>
            <person name="Detter J.C."/>
            <person name="Han C."/>
            <person name="Tapia R."/>
            <person name="Land M."/>
            <person name="Hauser L."/>
            <person name="Kyrpides N."/>
            <person name="Ivanova N."/>
            <person name="Pagani I."/>
            <person name="Imachi H."/>
            <person name="Tamaki H."/>
            <person name="Sekiguchi Y."/>
            <person name="Kamagata Y."/>
            <person name="Cadillo-Quiroz H."/>
            <person name="Zinder S."/>
            <person name="Liu W.-T."/>
            <person name="Woyke T."/>
        </authorList>
    </citation>
    <scope>NUCLEOTIDE SEQUENCE [LARGE SCALE GENOMIC DNA]</scope>
    <source>
        <strain evidence="11">DSM 22288 / NBRC 105244 / SMSP</strain>
    </source>
</reference>
<evidence type="ECO:0000256" key="1">
    <source>
        <dbReference type="ARBA" id="ARBA00004651"/>
    </source>
</evidence>
<evidence type="ECO:0000313" key="10">
    <source>
        <dbReference type="EMBL" id="AGB01829.1"/>
    </source>
</evidence>
<dbReference type="GO" id="GO:0005886">
    <property type="term" value="C:plasma membrane"/>
    <property type="evidence" value="ECO:0007669"/>
    <property type="project" value="UniProtKB-SubCell"/>
</dbReference>
<keyword evidence="6 9" id="KW-1133">Transmembrane helix</keyword>
<dbReference type="PANTHER" id="PTHR32024">
    <property type="entry name" value="TRK SYSTEM POTASSIUM UPTAKE PROTEIN TRKG-RELATED"/>
    <property type="match status" value="1"/>
</dbReference>
<feature type="transmembrane region" description="Helical" evidence="9">
    <location>
        <begin position="135"/>
        <end position="158"/>
    </location>
</feature>
<dbReference type="GO" id="GO:0008324">
    <property type="term" value="F:monoatomic cation transmembrane transporter activity"/>
    <property type="evidence" value="ECO:0007669"/>
    <property type="project" value="InterPro"/>
</dbReference>
<feature type="transmembrane region" description="Helical" evidence="9">
    <location>
        <begin position="70"/>
        <end position="94"/>
    </location>
</feature>
<dbReference type="Pfam" id="PF02386">
    <property type="entry name" value="TrkH"/>
    <property type="match status" value="1"/>
</dbReference>
<dbReference type="GeneID" id="14310082"/>
<dbReference type="RefSeq" id="WP_015284793.1">
    <property type="nucleotide sequence ID" value="NC_019943.1"/>
</dbReference>
<comment type="subcellular location">
    <subcellularLocation>
        <location evidence="1">Cell membrane</location>
        <topology evidence="1">Multi-pass membrane protein</topology>
    </subcellularLocation>
</comment>
<accession>L0HFH1</accession>
<name>L0HFH1_METFS</name>
<evidence type="ECO:0000256" key="7">
    <source>
        <dbReference type="ARBA" id="ARBA00023065"/>
    </source>
</evidence>
<keyword evidence="8 9" id="KW-0472">Membrane</keyword>
<gene>
    <name evidence="10" type="ordered locus">Metfor_0769</name>
</gene>
<dbReference type="STRING" id="593750.Metfor_0769"/>
<evidence type="ECO:0000313" key="11">
    <source>
        <dbReference type="Proteomes" id="UP000010824"/>
    </source>
</evidence>
<dbReference type="AlphaFoldDB" id="L0HFH1"/>
<feature type="transmembrane region" description="Helical" evidence="9">
    <location>
        <begin position="270"/>
        <end position="287"/>
    </location>
</feature>
<dbReference type="FunCoup" id="L0HFH1">
    <property type="interactions" value="3"/>
</dbReference>
<feature type="transmembrane region" description="Helical" evidence="9">
    <location>
        <begin position="41"/>
        <end position="58"/>
    </location>
</feature>
<evidence type="ECO:0000256" key="8">
    <source>
        <dbReference type="ARBA" id="ARBA00023136"/>
    </source>
</evidence>
<evidence type="ECO:0000256" key="3">
    <source>
        <dbReference type="ARBA" id="ARBA00022448"/>
    </source>
</evidence>
<feature type="transmembrane region" description="Helical" evidence="9">
    <location>
        <begin position="325"/>
        <end position="350"/>
    </location>
</feature>
<evidence type="ECO:0000256" key="5">
    <source>
        <dbReference type="ARBA" id="ARBA00022692"/>
    </source>
</evidence>
<proteinExistence type="inferred from homology"/>
<dbReference type="PANTHER" id="PTHR32024:SF2">
    <property type="entry name" value="TRK SYSTEM POTASSIUM UPTAKE PROTEIN TRKG-RELATED"/>
    <property type="match status" value="1"/>
</dbReference>
<protein>
    <submittedName>
        <fullName evidence="10">Trk-type K+ transport system, membrane component</fullName>
    </submittedName>
</protein>
<dbReference type="EMBL" id="CP003167">
    <property type="protein sequence ID" value="AGB01829.1"/>
    <property type="molecule type" value="Genomic_DNA"/>
</dbReference>
<keyword evidence="7" id="KW-0406">Ion transport</keyword>
<keyword evidence="11" id="KW-1185">Reference proteome</keyword>
<evidence type="ECO:0000256" key="2">
    <source>
        <dbReference type="ARBA" id="ARBA00009137"/>
    </source>
</evidence>
<evidence type="ECO:0000256" key="9">
    <source>
        <dbReference type="SAM" id="Phobius"/>
    </source>
</evidence>
<dbReference type="OrthoDB" id="111943at2157"/>
<feature type="transmembrane region" description="Helical" evidence="9">
    <location>
        <begin position="186"/>
        <end position="206"/>
    </location>
</feature>
<comment type="similarity">
    <text evidence="2">Belongs to the TrkH potassium transport family.</text>
</comment>
<reference evidence="10 11" key="2">
    <citation type="journal article" date="2014" name="Genome Announc.">
        <title>Complete Genome Sequence of Methanoregula formicica SMSPT, a Mesophilic Hydrogenotrophic Methanogen Isolated from a Methanogenic Upflow Anaerobic Sludge Blanket Reactor.</title>
        <authorList>
            <person name="Yamamoto K."/>
            <person name="Tamaki H."/>
            <person name="Cadillo-Quiroz H."/>
            <person name="Imachi H."/>
            <person name="Kyrpides N."/>
            <person name="Woyke T."/>
            <person name="Goodwin L."/>
            <person name="Zinder S.H."/>
            <person name="Kamagata Y."/>
            <person name="Liu W.T."/>
        </authorList>
    </citation>
    <scope>NUCLEOTIDE SEQUENCE [LARGE SCALE GENOMIC DNA]</scope>
    <source>
        <strain evidence="11">DSM 22288 / NBRC 105244 / SMSP</strain>
    </source>
</reference>
<organism evidence="10 11">
    <name type="scientific">Methanoregula formicica (strain DSM 22288 / NBRC 105244 / SMSP)</name>
    <dbReference type="NCBI Taxonomy" id="593750"/>
    <lineage>
        <taxon>Archaea</taxon>
        <taxon>Methanobacteriati</taxon>
        <taxon>Methanobacteriota</taxon>
        <taxon>Stenosarchaea group</taxon>
        <taxon>Methanomicrobia</taxon>
        <taxon>Methanomicrobiales</taxon>
        <taxon>Methanoregulaceae</taxon>
        <taxon>Methanoregula</taxon>
    </lineage>
</organism>
<feature type="transmembrane region" description="Helical" evidence="9">
    <location>
        <begin position="454"/>
        <end position="481"/>
    </location>
</feature>
<keyword evidence="4" id="KW-1003">Cell membrane</keyword>
<feature type="transmembrane region" description="Helical" evidence="9">
    <location>
        <begin position="12"/>
        <end position="35"/>
    </location>
</feature>
<keyword evidence="5 9" id="KW-0812">Transmembrane</keyword>
<sequence length="485" mass="53321">MRRLEHLSTTLADLGDIFTFIAPVTCLPLLVCIIFSEWEMFLPMASVPAVFLVAGLFFRQLPRSTKGSRLSMAMCSVALFWFACAVVSGIPFMLGLHMSFTDAVFEGMAGWTGTAFSMIRSVDTAPYTLLFWRSYMQWIGGIGIIAFTVALASSTGLFRSRIFRDESRDESLMPAVAAAGRSLWKIYAVLTFCAIGLILFTGLSLWESVNLALSAISTGGFTLHGGGILYYDSVVLQLLLIPIMIAGALPFKLYFLILEHRRLSLFGDEQVRIFFLLLLAGTAVLVYDMVLFSDTGLPAAILQGLFMSASALTTTGFQTVNLQTWAGVTILFLAMLTFIGGAAGSTAGGIKLDRVAFGVRALLWWFRRLFVSGKVLVPFRIEGRVIPRDTAELETAKNMLVILLSVIIIFIASLAVLQYHLTTFSLTEIVFQVVSAFSTCGINTGYVMPDMPVISKWIFILVMWIGRLEVIPVIILFLSLVRGPE</sequence>
<dbReference type="Proteomes" id="UP000010824">
    <property type="component" value="Chromosome"/>
</dbReference>
<feature type="transmembrane region" description="Helical" evidence="9">
    <location>
        <begin position="238"/>
        <end position="258"/>
    </location>
</feature>
<dbReference type="HOGENOM" id="CLU_030708_3_0_2"/>
<dbReference type="KEGG" id="mfo:Metfor_0769"/>
<feature type="transmembrane region" description="Helical" evidence="9">
    <location>
        <begin position="399"/>
        <end position="417"/>
    </location>
</feature>
<dbReference type="eggNOG" id="arCOG04145">
    <property type="taxonomic scope" value="Archaea"/>
</dbReference>
<dbReference type="InterPro" id="IPR003445">
    <property type="entry name" value="Cat_transpt"/>
</dbReference>
<keyword evidence="3" id="KW-0813">Transport</keyword>
<evidence type="ECO:0000256" key="4">
    <source>
        <dbReference type="ARBA" id="ARBA00022475"/>
    </source>
</evidence>